<sequence>MGACVSRPDSCVGGKLGGLKKKTRRRRKGVNRKVSFQLSDPPLDRLEKPLPLDRSFNNPTFKGSAEEAWFDSAAILESDCSDEDFQSAPDDAHSVSAYDALSQSSITSPRFSNHRDGDVNSHCSSSVDLLQRPEDSSHLESPRISANDDAHGESGLLDNCGILPNNCLPCLASTAPSVEKRRSLSSSPPSARKKAALKNPFKWKEGNSSANLLSSKALLQRPLAGAQVPFCPLEKKVSDSWSHIEPSSFKVRGANYPRDKKKDFASNCAAYYPFGVDVFLSPQKINHVARYVELPAINHSAKLPPILVVNAQIPLYPATFFQNETDGEGFSIVMYFKLNERYAKELSSQFQESILRIIDDEVEKVKGFPSDTIVPFRERLKILGRVGNVDDLPISAAERKLMHAYNEKPVLSRPQHEFYLGENYLEIDLDMHRFSYISRKGFEAFLDRLKYCDLDFGLTIQGNKSEELPEQILCCVRLNEIDYVNYEQLGFSKDPVL</sequence>
<evidence type="ECO:0000259" key="2">
    <source>
        <dbReference type="Pfam" id="PF07059"/>
    </source>
</evidence>
<feature type="region of interest" description="Disordered" evidence="1">
    <location>
        <begin position="15"/>
        <end position="43"/>
    </location>
</feature>
<reference evidence="3" key="1">
    <citation type="submission" date="2023-03" db="EMBL/GenBank/DDBJ databases">
        <authorList>
            <person name="Julca I."/>
        </authorList>
    </citation>
    <scope>NUCLEOTIDE SEQUENCE</scope>
</reference>
<feature type="compositionally biased region" description="Basic residues" evidence="1">
    <location>
        <begin position="18"/>
        <end position="31"/>
    </location>
</feature>
<proteinExistence type="predicted"/>
<dbReference type="Pfam" id="PF07059">
    <property type="entry name" value="EDR2_C"/>
    <property type="match status" value="1"/>
</dbReference>
<name>A0AAV1CE03_OLDCO</name>
<keyword evidence="4" id="KW-1185">Reference proteome</keyword>
<dbReference type="PANTHER" id="PTHR31558">
    <property type="entry name" value="CW14 PROTEIN"/>
    <property type="match status" value="1"/>
</dbReference>
<feature type="domain" description="Protein ENHANCED DISEASE RESISTANCE 2 C-terminal" evidence="2">
    <location>
        <begin position="241"/>
        <end position="482"/>
    </location>
</feature>
<accession>A0AAV1CE03</accession>
<dbReference type="InterPro" id="IPR009769">
    <property type="entry name" value="EDR2_C"/>
</dbReference>
<dbReference type="AlphaFoldDB" id="A0AAV1CE03"/>
<evidence type="ECO:0000313" key="3">
    <source>
        <dbReference type="EMBL" id="CAI9092777.1"/>
    </source>
</evidence>
<gene>
    <name evidence="3" type="ORF">OLC1_LOCUS4357</name>
</gene>
<organism evidence="3 4">
    <name type="scientific">Oldenlandia corymbosa var. corymbosa</name>
    <dbReference type="NCBI Taxonomy" id="529605"/>
    <lineage>
        <taxon>Eukaryota</taxon>
        <taxon>Viridiplantae</taxon>
        <taxon>Streptophyta</taxon>
        <taxon>Embryophyta</taxon>
        <taxon>Tracheophyta</taxon>
        <taxon>Spermatophyta</taxon>
        <taxon>Magnoliopsida</taxon>
        <taxon>eudicotyledons</taxon>
        <taxon>Gunneridae</taxon>
        <taxon>Pentapetalae</taxon>
        <taxon>asterids</taxon>
        <taxon>lamiids</taxon>
        <taxon>Gentianales</taxon>
        <taxon>Rubiaceae</taxon>
        <taxon>Rubioideae</taxon>
        <taxon>Spermacoceae</taxon>
        <taxon>Hedyotis-Oldenlandia complex</taxon>
        <taxon>Oldenlandia</taxon>
    </lineage>
</organism>
<dbReference type="EMBL" id="OX459119">
    <property type="protein sequence ID" value="CAI9092777.1"/>
    <property type="molecule type" value="Genomic_DNA"/>
</dbReference>
<evidence type="ECO:0000313" key="4">
    <source>
        <dbReference type="Proteomes" id="UP001161247"/>
    </source>
</evidence>
<dbReference type="Proteomes" id="UP001161247">
    <property type="component" value="Chromosome 2"/>
</dbReference>
<dbReference type="PANTHER" id="PTHR31558:SF3">
    <property type="entry name" value="CW14 PROTEIN"/>
    <property type="match status" value="1"/>
</dbReference>
<feature type="compositionally biased region" description="Basic and acidic residues" evidence="1">
    <location>
        <begin position="131"/>
        <end position="150"/>
    </location>
</feature>
<protein>
    <submittedName>
        <fullName evidence="3">OLC1v1028109C1</fullName>
    </submittedName>
</protein>
<feature type="region of interest" description="Disordered" evidence="1">
    <location>
        <begin position="107"/>
        <end position="150"/>
    </location>
</feature>
<evidence type="ECO:0000256" key="1">
    <source>
        <dbReference type="SAM" id="MobiDB-lite"/>
    </source>
</evidence>